<dbReference type="Proteomes" id="UP000017840">
    <property type="component" value="Unassembled WGS sequence"/>
</dbReference>
<dbReference type="AlphaFoldDB" id="V4HBX9"/>
<dbReference type="eggNOG" id="arCOG06335">
    <property type="taxonomic scope" value="Archaea"/>
</dbReference>
<evidence type="ECO:0000313" key="4">
    <source>
        <dbReference type="Proteomes" id="UP000017840"/>
    </source>
</evidence>
<comment type="caution">
    <text evidence="3">The sequence shown here is derived from an EMBL/GenBank/DDBJ whole genome shotgun (WGS) entry which is preliminary data.</text>
</comment>
<gene>
    <name evidence="3" type="ORF">K933_10100</name>
</gene>
<sequence length="291" mass="29113">MSVSLDASADVRAGVALVTARVSNPGPVARRVRLVNRLDGPVLPPRRRGAPADGWSAEGFDGVVPAEETLAVGYACPVGEGASAGRPLKLADVSAPRGTTAPPVERARRDLPPSAPPRDAVPLPDGPQTGRADPDEAGREADDAAADRGAAGSPAPGDATDPTAERDDRASRGDREGGDDPAGSPAAPAGDGADGGDGAAAGRSSDATAVDAYLDTVERRVARGEQLTDASVAEATAALAGSDLDGTPVAELPDALAADAAALEALAERAERLAERARATDVPVDALRRLA</sequence>
<evidence type="ECO:0000313" key="3">
    <source>
        <dbReference type="EMBL" id="ESP88210.1"/>
    </source>
</evidence>
<organism evidence="3 4">
    <name type="scientific">Candidatus Halobonum tyrrellensis G22</name>
    <dbReference type="NCBI Taxonomy" id="1324957"/>
    <lineage>
        <taxon>Archaea</taxon>
        <taxon>Methanobacteriati</taxon>
        <taxon>Methanobacteriota</taxon>
        <taxon>Stenosarchaea group</taxon>
        <taxon>Halobacteria</taxon>
        <taxon>Halobacteriales</taxon>
        <taxon>Haloferacaceae</taxon>
        <taxon>Candidatus Halobonum</taxon>
    </lineage>
</organism>
<feature type="compositionally biased region" description="Low complexity" evidence="1">
    <location>
        <begin position="147"/>
        <end position="162"/>
    </location>
</feature>
<dbReference type="InterPro" id="IPR058393">
    <property type="entry name" value="DUF8080"/>
</dbReference>
<dbReference type="EMBL" id="ASGZ01000032">
    <property type="protein sequence ID" value="ESP88210.1"/>
    <property type="molecule type" value="Genomic_DNA"/>
</dbReference>
<feature type="compositionally biased region" description="Basic and acidic residues" evidence="1">
    <location>
        <begin position="132"/>
        <end position="146"/>
    </location>
</feature>
<dbReference type="Pfam" id="PF25256">
    <property type="entry name" value="DUF7857"/>
    <property type="match status" value="1"/>
</dbReference>
<feature type="domain" description="DUF8080" evidence="2">
    <location>
        <begin position="208"/>
        <end position="281"/>
    </location>
</feature>
<keyword evidence="4" id="KW-1185">Reference proteome</keyword>
<reference evidence="3 4" key="1">
    <citation type="journal article" date="2013" name="Genome Announc.">
        <title>Draft Genome Sequence of 'Candidatus Halobonum tyrrellensis' Strain G22, Isolated from the Hypersaline Waters of Lake Tyrrell, Australia.</title>
        <authorList>
            <person name="Ugalde J.A."/>
            <person name="Narasingarao P."/>
            <person name="Kuo S."/>
            <person name="Podell S."/>
            <person name="Allen E.E."/>
        </authorList>
    </citation>
    <scope>NUCLEOTIDE SEQUENCE [LARGE SCALE GENOMIC DNA]</scope>
    <source>
        <strain evidence="3 4">G22</strain>
    </source>
</reference>
<feature type="region of interest" description="Disordered" evidence="1">
    <location>
        <begin position="89"/>
        <end position="208"/>
    </location>
</feature>
<feature type="compositionally biased region" description="Low complexity" evidence="1">
    <location>
        <begin position="181"/>
        <end position="191"/>
    </location>
</feature>
<name>V4HBX9_9EURY</name>
<evidence type="ECO:0000256" key="1">
    <source>
        <dbReference type="SAM" id="MobiDB-lite"/>
    </source>
</evidence>
<dbReference type="PATRIC" id="fig|1324957.4.peg.2050"/>
<accession>V4HBX9</accession>
<feature type="compositionally biased region" description="Basic and acidic residues" evidence="1">
    <location>
        <begin position="163"/>
        <end position="178"/>
    </location>
</feature>
<proteinExistence type="predicted"/>
<dbReference type="OrthoDB" id="193731at2157"/>
<dbReference type="RefSeq" id="WP_023394603.1">
    <property type="nucleotide sequence ID" value="NZ_ASGZ01000032.1"/>
</dbReference>
<dbReference type="Pfam" id="PF26296">
    <property type="entry name" value="DUF8080"/>
    <property type="match status" value="1"/>
</dbReference>
<protein>
    <recommendedName>
        <fullName evidence="2">DUF8080 domain-containing protein</fullName>
    </recommendedName>
</protein>
<evidence type="ECO:0000259" key="2">
    <source>
        <dbReference type="Pfam" id="PF26296"/>
    </source>
</evidence>
<dbReference type="InterPro" id="IPR057179">
    <property type="entry name" value="DUF7857"/>
</dbReference>